<evidence type="ECO:0000256" key="2">
    <source>
        <dbReference type="ARBA" id="ARBA00023125"/>
    </source>
</evidence>
<dbReference type="AlphaFoldDB" id="A0A9X4PE62"/>
<protein>
    <submittedName>
        <fullName evidence="5">Transcriptional regulator</fullName>
    </submittedName>
</protein>
<accession>A0A9X4PE62</accession>
<comment type="caution">
    <text evidence="5">The sequence shown here is derived from an EMBL/GenBank/DDBJ whole genome shotgun (WGS) entry which is preliminary data.</text>
</comment>
<keyword evidence="3" id="KW-0804">Transcription</keyword>
<keyword evidence="1" id="KW-0805">Transcription regulation</keyword>
<dbReference type="InterPro" id="IPR051081">
    <property type="entry name" value="HTH_MetalResp_TranReg"/>
</dbReference>
<dbReference type="PROSITE" id="PS50987">
    <property type="entry name" value="HTH_ARSR_2"/>
    <property type="match status" value="1"/>
</dbReference>
<dbReference type="EMBL" id="LWID01000001">
    <property type="protein sequence ID" value="MDG6895746.1"/>
    <property type="molecule type" value="Genomic_DNA"/>
</dbReference>
<dbReference type="Pfam" id="PF01022">
    <property type="entry name" value="HTH_5"/>
    <property type="match status" value="1"/>
</dbReference>
<dbReference type="SUPFAM" id="SSF46785">
    <property type="entry name" value="Winged helix' DNA-binding domain"/>
    <property type="match status" value="1"/>
</dbReference>
<dbReference type="CDD" id="cd00090">
    <property type="entry name" value="HTH_ARSR"/>
    <property type="match status" value="1"/>
</dbReference>
<evidence type="ECO:0000256" key="1">
    <source>
        <dbReference type="ARBA" id="ARBA00023015"/>
    </source>
</evidence>
<dbReference type="InterPro" id="IPR001845">
    <property type="entry name" value="HTH_ArsR_DNA-bd_dom"/>
</dbReference>
<dbReference type="Proteomes" id="UP001155500">
    <property type="component" value="Unassembled WGS sequence"/>
</dbReference>
<evidence type="ECO:0000259" key="4">
    <source>
        <dbReference type="PROSITE" id="PS50987"/>
    </source>
</evidence>
<reference evidence="5" key="1">
    <citation type="submission" date="2016-03" db="EMBL/GenBank/DDBJ databases">
        <title>Co-evolution between Pasteurellaceae and their hosts.</title>
        <authorList>
            <person name="Hansen M.J."/>
            <person name="Bojesen A.M."/>
            <person name="Planet P."/>
        </authorList>
    </citation>
    <scope>NUCLEOTIDE SEQUENCE</scope>
    <source>
        <strain evidence="5">146/S8/89</strain>
    </source>
</reference>
<evidence type="ECO:0000313" key="5">
    <source>
        <dbReference type="EMBL" id="MDG6895746.1"/>
    </source>
</evidence>
<evidence type="ECO:0000313" key="6">
    <source>
        <dbReference type="Proteomes" id="UP001155500"/>
    </source>
</evidence>
<dbReference type="SMART" id="SM00418">
    <property type="entry name" value="HTH_ARSR"/>
    <property type="match status" value="1"/>
</dbReference>
<dbReference type="GO" id="GO:0003700">
    <property type="term" value="F:DNA-binding transcription factor activity"/>
    <property type="evidence" value="ECO:0007669"/>
    <property type="project" value="InterPro"/>
</dbReference>
<dbReference type="Gene3D" id="1.10.10.10">
    <property type="entry name" value="Winged helix-like DNA-binding domain superfamily/Winged helix DNA-binding domain"/>
    <property type="match status" value="1"/>
</dbReference>
<evidence type="ECO:0000256" key="3">
    <source>
        <dbReference type="ARBA" id="ARBA00023163"/>
    </source>
</evidence>
<dbReference type="RefSeq" id="WP_279573117.1">
    <property type="nucleotide sequence ID" value="NZ_LWID01000001.1"/>
</dbReference>
<dbReference type="InterPro" id="IPR036390">
    <property type="entry name" value="WH_DNA-bd_sf"/>
</dbReference>
<dbReference type="PANTHER" id="PTHR33154:SF33">
    <property type="entry name" value="TRANSCRIPTIONAL REPRESSOR SDPR"/>
    <property type="match status" value="1"/>
</dbReference>
<name>A0A9X4PE62_9PAST</name>
<feature type="domain" description="HTH arsR-type" evidence="4">
    <location>
        <begin position="1"/>
        <end position="103"/>
    </location>
</feature>
<sequence>MEINEILKILSNEYRLQMLQWLKSPLQHFSVYQMATEEKNFEGGVCVGAIATKAGLAQSVVSGYLNSLKQAGLIESKRVGKWTYYRYNPKAIEKFLQQLQHYL</sequence>
<proteinExistence type="predicted"/>
<gene>
    <name evidence="5" type="ORF">A6A20_08945</name>
</gene>
<dbReference type="PANTHER" id="PTHR33154">
    <property type="entry name" value="TRANSCRIPTIONAL REGULATOR, ARSR FAMILY"/>
    <property type="match status" value="1"/>
</dbReference>
<keyword evidence="6" id="KW-1185">Reference proteome</keyword>
<organism evidence="5 6">
    <name type="scientific">Volucribacter amazonae</name>
    <dbReference type="NCBI Taxonomy" id="256731"/>
    <lineage>
        <taxon>Bacteria</taxon>
        <taxon>Pseudomonadati</taxon>
        <taxon>Pseudomonadota</taxon>
        <taxon>Gammaproteobacteria</taxon>
        <taxon>Pasteurellales</taxon>
        <taxon>Pasteurellaceae</taxon>
        <taxon>Volucribacter</taxon>
    </lineage>
</organism>
<dbReference type="InterPro" id="IPR036388">
    <property type="entry name" value="WH-like_DNA-bd_sf"/>
</dbReference>
<dbReference type="InterPro" id="IPR011991">
    <property type="entry name" value="ArsR-like_HTH"/>
</dbReference>
<keyword evidence="2" id="KW-0238">DNA-binding</keyword>
<dbReference type="GO" id="GO:0003677">
    <property type="term" value="F:DNA binding"/>
    <property type="evidence" value="ECO:0007669"/>
    <property type="project" value="UniProtKB-KW"/>
</dbReference>